<sequence length="306" mass="34428">MGSLVGHVLPGLAFFLLGFWHLFNHIKLHSLHPNSYTSSAWFPTPKLRYLELFIIMAASSIITAMELFIGPAMHGYRPIGPDGTIPSNRLRNFEHSFISMTFFTYAAFAILLDKVCPKAAYCLSQFIAAVAFGQQLLLFHFHSADQMGVEGHYHLLLQSAIVVSLASTLLAIGLPNSFMVSFIRSISVVYQGVWLVLMGYMMWTPALVPKGCFLHFEDGHQILSCSTHQALHRAKSLVNILFSSTLILVTIFVMTLYLVLAKLYGEKVEYSTLKKEEGLALELEEESDDFISQKERQLYAVLEIQR</sequence>
<comment type="caution">
    <text evidence="1">The sequence shown here is derived from an EMBL/GenBank/DDBJ whole genome shotgun (WGS) entry which is preliminary data.</text>
</comment>
<accession>A0ABR1ZS78</accession>
<evidence type="ECO:0000313" key="1">
    <source>
        <dbReference type="EMBL" id="KAK8483545.1"/>
    </source>
</evidence>
<dbReference type="EMBL" id="JBBPBN010000643">
    <property type="protein sequence ID" value="KAK8483545.1"/>
    <property type="molecule type" value="Genomic_DNA"/>
</dbReference>
<dbReference type="Pfam" id="PF04819">
    <property type="entry name" value="DUF716"/>
    <property type="match status" value="1"/>
</dbReference>
<dbReference type="PANTHER" id="PTHR46285:SF3">
    <property type="entry name" value="PROTEINASE INHIBITOR I4, SERPIN (DUF716)"/>
    <property type="match status" value="1"/>
</dbReference>
<dbReference type="InterPro" id="IPR006904">
    <property type="entry name" value="DUF716"/>
</dbReference>
<name>A0ABR1ZS78_9ROSI</name>
<reference evidence="1 2" key="1">
    <citation type="journal article" date="2024" name="G3 (Bethesda)">
        <title>Genome assembly of Hibiscus sabdariffa L. provides insights into metabolisms of medicinal natural products.</title>
        <authorList>
            <person name="Kim T."/>
        </authorList>
    </citation>
    <scope>NUCLEOTIDE SEQUENCE [LARGE SCALE GENOMIC DNA]</scope>
    <source>
        <strain evidence="1">TK-2024</strain>
        <tissue evidence="1">Old leaves</tissue>
    </source>
</reference>
<keyword evidence="2" id="KW-1185">Reference proteome</keyword>
<dbReference type="Proteomes" id="UP001396334">
    <property type="component" value="Unassembled WGS sequence"/>
</dbReference>
<gene>
    <name evidence="1" type="ORF">V6N11_074053</name>
</gene>
<protein>
    <submittedName>
        <fullName evidence="1">Uncharacterized protein</fullName>
    </submittedName>
</protein>
<proteinExistence type="predicted"/>
<dbReference type="PANTHER" id="PTHR46285">
    <property type="entry name" value="PROTEINASE INHIBITOR I4, SERPIN (DUF716)-RELATED"/>
    <property type="match status" value="1"/>
</dbReference>
<organism evidence="1 2">
    <name type="scientific">Hibiscus sabdariffa</name>
    <name type="common">roselle</name>
    <dbReference type="NCBI Taxonomy" id="183260"/>
    <lineage>
        <taxon>Eukaryota</taxon>
        <taxon>Viridiplantae</taxon>
        <taxon>Streptophyta</taxon>
        <taxon>Embryophyta</taxon>
        <taxon>Tracheophyta</taxon>
        <taxon>Spermatophyta</taxon>
        <taxon>Magnoliopsida</taxon>
        <taxon>eudicotyledons</taxon>
        <taxon>Gunneridae</taxon>
        <taxon>Pentapetalae</taxon>
        <taxon>rosids</taxon>
        <taxon>malvids</taxon>
        <taxon>Malvales</taxon>
        <taxon>Malvaceae</taxon>
        <taxon>Malvoideae</taxon>
        <taxon>Hibiscus</taxon>
    </lineage>
</organism>
<evidence type="ECO:0000313" key="2">
    <source>
        <dbReference type="Proteomes" id="UP001396334"/>
    </source>
</evidence>